<dbReference type="InterPro" id="IPR009057">
    <property type="entry name" value="Homeodomain-like_sf"/>
</dbReference>
<keyword evidence="1 2" id="KW-0238">DNA-binding</keyword>
<sequence>MLTLPKQTNATPVERSMRGSADAELVLDAAMATFLDFGIRRATMTEIAHRAGIGVATVYRRFPKKSGLVQATVTREVQRFIADVDSKIAHASTPTEQVVECFVAFVVGAREHPLLRRILATDPEVVLPALTVSGGPVVGLGRAYVADKIRRLQGSDAGSVEETEMVAEMFARLAQSMVLTPDGRIPSSDDDATRAFARRHIAPLVVPAR</sequence>
<name>A0ABN2G4Y2_9ACTN</name>
<dbReference type="SUPFAM" id="SSF46689">
    <property type="entry name" value="Homeodomain-like"/>
    <property type="match status" value="1"/>
</dbReference>
<dbReference type="EMBL" id="BAAANY010000005">
    <property type="protein sequence ID" value="GAA1665358.1"/>
    <property type="molecule type" value="Genomic_DNA"/>
</dbReference>
<dbReference type="PANTHER" id="PTHR30055:SF153">
    <property type="entry name" value="HTH-TYPE TRANSCRIPTIONAL REPRESSOR RV3405C"/>
    <property type="match status" value="1"/>
</dbReference>
<dbReference type="RefSeq" id="WP_344308150.1">
    <property type="nucleotide sequence ID" value="NZ_BAAANY010000005.1"/>
</dbReference>
<accession>A0ABN2G4Y2</accession>
<feature type="DNA-binding region" description="H-T-H motif" evidence="2">
    <location>
        <begin position="43"/>
        <end position="62"/>
    </location>
</feature>
<dbReference type="PROSITE" id="PS01081">
    <property type="entry name" value="HTH_TETR_1"/>
    <property type="match status" value="1"/>
</dbReference>
<comment type="caution">
    <text evidence="4">The sequence shown here is derived from an EMBL/GenBank/DDBJ whole genome shotgun (WGS) entry which is preliminary data.</text>
</comment>
<dbReference type="PROSITE" id="PS50977">
    <property type="entry name" value="HTH_TETR_2"/>
    <property type="match status" value="1"/>
</dbReference>
<dbReference type="PANTHER" id="PTHR30055">
    <property type="entry name" value="HTH-TYPE TRANSCRIPTIONAL REGULATOR RUTR"/>
    <property type="match status" value="1"/>
</dbReference>
<gene>
    <name evidence="4" type="ORF">GCM10009765_13650</name>
</gene>
<reference evidence="4 5" key="1">
    <citation type="journal article" date="2019" name="Int. J. Syst. Evol. Microbiol.">
        <title>The Global Catalogue of Microorganisms (GCM) 10K type strain sequencing project: providing services to taxonomists for standard genome sequencing and annotation.</title>
        <authorList>
            <consortium name="The Broad Institute Genomics Platform"/>
            <consortium name="The Broad Institute Genome Sequencing Center for Infectious Disease"/>
            <person name="Wu L."/>
            <person name="Ma J."/>
        </authorList>
    </citation>
    <scope>NUCLEOTIDE SEQUENCE [LARGE SCALE GENOMIC DNA]</scope>
    <source>
        <strain evidence="4 5">JCM 14718</strain>
    </source>
</reference>
<evidence type="ECO:0000256" key="1">
    <source>
        <dbReference type="ARBA" id="ARBA00023125"/>
    </source>
</evidence>
<dbReference type="PRINTS" id="PR00455">
    <property type="entry name" value="HTHTETR"/>
</dbReference>
<proteinExistence type="predicted"/>
<dbReference type="InterPro" id="IPR050109">
    <property type="entry name" value="HTH-type_TetR-like_transc_reg"/>
</dbReference>
<feature type="domain" description="HTH tetR-type" evidence="3">
    <location>
        <begin position="20"/>
        <end position="80"/>
    </location>
</feature>
<dbReference type="InterPro" id="IPR023772">
    <property type="entry name" value="DNA-bd_HTH_TetR-type_CS"/>
</dbReference>
<dbReference type="Pfam" id="PF00440">
    <property type="entry name" value="TetR_N"/>
    <property type="match status" value="1"/>
</dbReference>
<dbReference type="Proteomes" id="UP001500618">
    <property type="component" value="Unassembled WGS sequence"/>
</dbReference>
<protein>
    <submittedName>
        <fullName evidence="4">TetR/AcrR family transcriptional regulator</fullName>
    </submittedName>
</protein>
<organism evidence="4 5">
    <name type="scientific">Fodinicola feengrottensis</name>
    <dbReference type="NCBI Taxonomy" id="435914"/>
    <lineage>
        <taxon>Bacteria</taxon>
        <taxon>Bacillati</taxon>
        <taxon>Actinomycetota</taxon>
        <taxon>Actinomycetes</taxon>
        <taxon>Mycobacteriales</taxon>
        <taxon>Fodinicola</taxon>
    </lineage>
</organism>
<evidence type="ECO:0000313" key="4">
    <source>
        <dbReference type="EMBL" id="GAA1665358.1"/>
    </source>
</evidence>
<dbReference type="InterPro" id="IPR001647">
    <property type="entry name" value="HTH_TetR"/>
</dbReference>
<keyword evidence="5" id="KW-1185">Reference proteome</keyword>
<evidence type="ECO:0000313" key="5">
    <source>
        <dbReference type="Proteomes" id="UP001500618"/>
    </source>
</evidence>
<dbReference type="Gene3D" id="1.10.357.10">
    <property type="entry name" value="Tetracycline Repressor, domain 2"/>
    <property type="match status" value="1"/>
</dbReference>
<evidence type="ECO:0000256" key="2">
    <source>
        <dbReference type="PROSITE-ProRule" id="PRU00335"/>
    </source>
</evidence>
<evidence type="ECO:0000259" key="3">
    <source>
        <dbReference type="PROSITE" id="PS50977"/>
    </source>
</evidence>